<proteinExistence type="predicted"/>
<dbReference type="InterPro" id="IPR028978">
    <property type="entry name" value="Chorismate_lyase_/UTRA_dom_sf"/>
</dbReference>
<comment type="caution">
    <text evidence="1">The sequence shown here is derived from an EMBL/GenBank/DDBJ whole genome shotgun (WGS) entry which is preliminary data.</text>
</comment>
<evidence type="ECO:0000313" key="2">
    <source>
        <dbReference type="Proteomes" id="UP000429730"/>
    </source>
</evidence>
<dbReference type="Proteomes" id="UP000429730">
    <property type="component" value="Unassembled WGS sequence"/>
</dbReference>
<dbReference type="AlphaFoldDB" id="A0AAP6VAA8"/>
<dbReference type="EMBL" id="WVTJ01000116">
    <property type="protein sequence ID" value="MXS54291.1"/>
    <property type="molecule type" value="Genomic_DNA"/>
</dbReference>
<evidence type="ECO:0000313" key="1">
    <source>
        <dbReference type="EMBL" id="MXS54291.1"/>
    </source>
</evidence>
<sequence>VEGNHVVVVRSIMNLEDTRCFGYTESRHRLNKFKFVEFARRRKL</sequence>
<organism evidence="1 2">
    <name type="scientific">Enterococcus faecalis</name>
    <name type="common">Streptococcus faecalis</name>
    <dbReference type="NCBI Taxonomy" id="1351"/>
    <lineage>
        <taxon>Bacteria</taxon>
        <taxon>Bacillati</taxon>
        <taxon>Bacillota</taxon>
        <taxon>Bacilli</taxon>
        <taxon>Lactobacillales</taxon>
        <taxon>Enterococcaceae</taxon>
        <taxon>Enterococcus</taxon>
    </lineage>
</organism>
<gene>
    <name evidence="1" type="ORF">GTI81_16615</name>
</gene>
<protein>
    <submittedName>
        <fullName evidence="1">Trehalose operon repressor</fullName>
    </submittedName>
</protein>
<reference evidence="1 2" key="1">
    <citation type="submission" date="2019-04" db="EMBL/GenBank/DDBJ databases">
        <title>Step-wise assembly of the neonatal virome modulated by breast feeding.</title>
        <authorList>
            <person name="Liang G."/>
            <person name="Bushman F."/>
        </authorList>
    </citation>
    <scope>NUCLEOTIDE SEQUENCE [LARGE SCALE GENOMIC DNA]</scope>
    <source>
        <strain evidence="1 2">E3754</strain>
    </source>
</reference>
<feature type="non-terminal residue" evidence="1">
    <location>
        <position position="1"/>
    </location>
</feature>
<dbReference type="SUPFAM" id="SSF64288">
    <property type="entry name" value="Chorismate lyase-like"/>
    <property type="match status" value="1"/>
</dbReference>
<name>A0AAP6VAA8_ENTFL</name>
<accession>A0AAP6VAA8</accession>